<name>A0A699TEG4_TANCI</name>
<feature type="non-terminal residue" evidence="1">
    <location>
        <position position="1"/>
    </location>
</feature>
<dbReference type="AlphaFoldDB" id="A0A699TEG4"/>
<gene>
    <name evidence="1" type="ORF">Tci_879767</name>
</gene>
<evidence type="ECO:0000313" key="1">
    <source>
        <dbReference type="EMBL" id="GFD07798.1"/>
    </source>
</evidence>
<organism evidence="1">
    <name type="scientific">Tanacetum cinerariifolium</name>
    <name type="common">Dalmatian daisy</name>
    <name type="synonym">Chrysanthemum cinerariifolium</name>
    <dbReference type="NCBI Taxonomy" id="118510"/>
    <lineage>
        <taxon>Eukaryota</taxon>
        <taxon>Viridiplantae</taxon>
        <taxon>Streptophyta</taxon>
        <taxon>Embryophyta</taxon>
        <taxon>Tracheophyta</taxon>
        <taxon>Spermatophyta</taxon>
        <taxon>Magnoliopsida</taxon>
        <taxon>eudicotyledons</taxon>
        <taxon>Gunneridae</taxon>
        <taxon>Pentapetalae</taxon>
        <taxon>asterids</taxon>
        <taxon>campanulids</taxon>
        <taxon>Asterales</taxon>
        <taxon>Asteraceae</taxon>
        <taxon>Asteroideae</taxon>
        <taxon>Anthemideae</taxon>
        <taxon>Anthemidinae</taxon>
        <taxon>Tanacetum</taxon>
    </lineage>
</organism>
<protein>
    <recommendedName>
        <fullName evidence="2">Reverse transcriptase domain-containing protein</fullName>
    </recommendedName>
</protein>
<accession>A0A699TEG4</accession>
<comment type="caution">
    <text evidence="1">The sequence shown here is derived from an EMBL/GenBank/DDBJ whole genome shotgun (WGS) entry which is preliminary data.</text>
</comment>
<evidence type="ECO:0008006" key="2">
    <source>
        <dbReference type="Google" id="ProtNLM"/>
    </source>
</evidence>
<sequence length="139" mass="15893">GGRSSAVTRPARGLRTDYNFVATMDREIRRDPEDRRAHAYTCHLIETGARLSREAWVRSMDASDLASGEVMSLPTTVLGKMTKIRELHAADRIRQIVTSKMLRADHRRFTEIRGLRTSNRTRQQQLIQTLTVMQSLQGQ</sequence>
<proteinExistence type="predicted"/>
<reference evidence="1" key="1">
    <citation type="journal article" date="2019" name="Sci. Rep.">
        <title>Draft genome of Tanacetum cinerariifolium, the natural source of mosquito coil.</title>
        <authorList>
            <person name="Yamashiro T."/>
            <person name="Shiraishi A."/>
            <person name="Satake H."/>
            <person name="Nakayama K."/>
        </authorList>
    </citation>
    <scope>NUCLEOTIDE SEQUENCE</scope>
</reference>
<feature type="non-terminal residue" evidence="1">
    <location>
        <position position="139"/>
    </location>
</feature>
<dbReference type="EMBL" id="BKCJ011233853">
    <property type="protein sequence ID" value="GFD07798.1"/>
    <property type="molecule type" value="Genomic_DNA"/>
</dbReference>